<feature type="chain" id="PRO_5015485365" evidence="1">
    <location>
        <begin position="19"/>
        <end position="493"/>
    </location>
</feature>
<gene>
    <name evidence="2" type="ORF">ENSA7_40420</name>
</gene>
<dbReference type="PROSITE" id="PS51257">
    <property type="entry name" value="PROKAR_LIPOPROTEIN"/>
    <property type="match status" value="1"/>
</dbReference>
<protein>
    <submittedName>
        <fullName evidence="2">Uncharacterized protein</fullName>
    </submittedName>
</protein>
<evidence type="ECO:0000313" key="3">
    <source>
        <dbReference type="Proteomes" id="UP000238823"/>
    </source>
</evidence>
<evidence type="ECO:0000256" key="1">
    <source>
        <dbReference type="SAM" id="SignalP"/>
    </source>
</evidence>
<keyword evidence="1" id="KW-0732">Signal</keyword>
<dbReference type="RefSeq" id="WP_106090996.1">
    <property type="nucleotide sequence ID" value="NZ_PVNL01000078.1"/>
</dbReference>
<dbReference type="EMBL" id="PVNL01000078">
    <property type="protein sequence ID" value="PRQ06265.1"/>
    <property type="molecule type" value="Genomic_DNA"/>
</dbReference>
<name>A0A2S9YMF2_9BACT</name>
<organism evidence="2 3">
    <name type="scientific">Enhygromyxa salina</name>
    <dbReference type="NCBI Taxonomy" id="215803"/>
    <lineage>
        <taxon>Bacteria</taxon>
        <taxon>Pseudomonadati</taxon>
        <taxon>Myxococcota</taxon>
        <taxon>Polyangia</taxon>
        <taxon>Nannocystales</taxon>
        <taxon>Nannocystaceae</taxon>
        <taxon>Enhygromyxa</taxon>
    </lineage>
</organism>
<dbReference type="OrthoDB" id="264071at2"/>
<dbReference type="AlphaFoldDB" id="A0A2S9YMF2"/>
<feature type="signal peptide" evidence="1">
    <location>
        <begin position="1"/>
        <end position="18"/>
    </location>
</feature>
<proteinExistence type="predicted"/>
<accession>A0A2S9YMF2</accession>
<dbReference type="Proteomes" id="UP000238823">
    <property type="component" value="Unassembled WGS sequence"/>
</dbReference>
<comment type="caution">
    <text evidence="2">The sequence shown here is derived from an EMBL/GenBank/DDBJ whole genome shotgun (WGS) entry which is preliminary data.</text>
</comment>
<sequence length="493" mass="53293">MTARRLLLCSSLALSTLAACSRTPTLDDATVPGSIRALDLSELDQLDQLDQADLTVVWLREAQLDQPDPERRAAIVERLRESGPAGLDALIREYHSVSERPLAEDAAWRALIDEVAGQRDAIYGGLFWQRDMQTALAQAEASGKPVLSLRLLGELTSEYSCANSRLFRTLLYADPELATWLEANFVLHWSSERPVPRVEIDFGDGRVVERTITGNSAHFVLDASGRTIDVIPGLWSAPSFRAALEDSLSLHGQLAAVKGGRRWRDALADHHERRFATAAKQLNDELSRARGEPQDLVATRTWLAGPANPRSADEPVPALAAVPMAIGKSAIERPILAAAPGVLGGANARLVPAVAAPIGPRDDLERLVIGARVAGRFALHPNTLAIIAAERPLEGLVPEDQRADVQDQLLLALRVSIQQDTAKNALELHPRVNAELAARARGGRSLGFADVDEWVYAQLFETPAEDPWLGLVNPTVYTGLVDGGVVAPAPGNR</sequence>
<reference evidence="2 3" key="1">
    <citation type="submission" date="2018-03" db="EMBL/GenBank/DDBJ databases">
        <title>Draft Genome Sequences of the Obligatory Marine Myxobacteria Enhygromyxa salina SWB007.</title>
        <authorList>
            <person name="Poehlein A."/>
            <person name="Moghaddam J.A."/>
            <person name="Harms H."/>
            <person name="Alanjari M."/>
            <person name="Koenig G.M."/>
            <person name="Daniel R."/>
            <person name="Schaeberle T.F."/>
        </authorList>
    </citation>
    <scope>NUCLEOTIDE SEQUENCE [LARGE SCALE GENOMIC DNA]</scope>
    <source>
        <strain evidence="2 3">SWB007</strain>
    </source>
</reference>
<evidence type="ECO:0000313" key="2">
    <source>
        <dbReference type="EMBL" id="PRQ06265.1"/>
    </source>
</evidence>